<evidence type="ECO:0000256" key="2">
    <source>
        <dbReference type="ARBA" id="ARBA00022840"/>
    </source>
</evidence>
<dbReference type="InterPro" id="IPR002543">
    <property type="entry name" value="FtsK_dom"/>
</dbReference>
<organism evidence="5 6">
    <name type="scientific">Acetivibrio ethanolgignens</name>
    <dbReference type="NCBI Taxonomy" id="290052"/>
    <lineage>
        <taxon>Bacteria</taxon>
        <taxon>Bacillati</taxon>
        <taxon>Bacillota</taxon>
        <taxon>Clostridia</taxon>
        <taxon>Eubacteriales</taxon>
        <taxon>Oscillospiraceae</taxon>
        <taxon>Acetivibrio</taxon>
    </lineage>
</organism>
<evidence type="ECO:0000313" key="5">
    <source>
        <dbReference type="EMBL" id="KSV57907.1"/>
    </source>
</evidence>
<dbReference type="AlphaFoldDB" id="A0A0V8QC04"/>
<sequence>MIIIDNESILGVTHKTESKMKDGCTPILFMEDFVNKVLPTIEKENKRTYPYEVKLPKSNDAMLKGDFTPAQVLTIKEPIKGYKGLPIWSGDSTNGVRIRSGYKNGDSRYVNDFVMGQRNIHSMLGGSTGQGKSVTLNAIIWAMTLEYAPWELHLYLSDPKIVEFKPIATTYKMPHVRMVAATEDVDYFISMLEELENEMKTRQQVFAAAGKLYKTEIKDIAKFRRITGLTLPQIFIIADEFQAGLENANNKQKGILEALYDSFGRLGRAAGVHMILASQEIGSAIPAKLFKNVTGRMAVGCFGDVSTKILGNDAAKNNMNKPGRLIQNDNSDAADSKHFNVLIRVPYMEGTISAELAKSTVEAARAIGYKPELDFYDEKDVMDETAFRRFMENPALDKNSIYLGEVSSVCKDDVKAFRLQLTGKDIENICCISSETNTLKRFHKMVMYNIGRMKCSNLVFNANTSFDEDDFEYLEPLRYEDGKSFSDSKFFSDVAMMINCRNLMLEIDKEAFRSPKQSLFEQDGFEEMYNAVIKKINCKQSQLAKTRAALVYWNLTKMESYKRMFGLNTMTVQVASEARCNVMGTILTMYEKYGLGMSKTESSNLPRYFCWVYGLDRIIGLGRDHRSQCETEFVKLLQDAATANVRFICSTSKFEDLGSPDNFRWYLLDNIASNIPNRLKCSDDYPATKAAVLAVLYDTINKMKPIVKFKKMLFDGEPL</sequence>
<dbReference type="SUPFAM" id="SSF52540">
    <property type="entry name" value="P-loop containing nucleoside triphosphate hydrolases"/>
    <property type="match status" value="1"/>
</dbReference>
<dbReference type="GO" id="GO:0016020">
    <property type="term" value="C:membrane"/>
    <property type="evidence" value="ECO:0007669"/>
    <property type="project" value="UniProtKB-SubCell"/>
</dbReference>
<evidence type="ECO:0000313" key="6">
    <source>
        <dbReference type="Proteomes" id="UP000054874"/>
    </source>
</evidence>
<dbReference type="Pfam" id="PF01580">
    <property type="entry name" value="FtsK_SpoIIIE"/>
    <property type="match status" value="1"/>
</dbReference>
<dbReference type="InterPro" id="IPR050206">
    <property type="entry name" value="FtsK/SpoIIIE/SftA"/>
</dbReference>
<dbReference type="RefSeq" id="WP_058353861.1">
    <property type="nucleotide sequence ID" value="NZ_CABMMD010000196.1"/>
</dbReference>
<dbReference type="Proteomes" id="UP000054874">
    <property type="component" value="Unassembled WGS sequence"/>
</dbReference>
<dbReference type="GO" id="GO:0003677">
    <property type="term" value="F:DNA binding"/>
    <property type="evidence" value="ECO:0007669"/>
    <property type="project" value="InterPro"/>
</dbReference>
<dbReference type="PANTHER" id="PTHR22683:SF41">
    <property type="entry name" value="DNA TRANSLOCASE FTSK"/>
    <property type="match status" value="1"/>
</dbReference>
<feature type="binding site" evidence="3">
    <location>
        <begin position="126"/>
        <end position="133"/>
    </location>
    <ligand>
        <name>ATP</name>
        <dbReference type="ChEBI" id="CHEBI:30616"/>
    </ligand>
</feature>
<comment type="caution">
    <text evidence="5">The sequence shown here is derived from an EMBL/GenBank/DDBJ whole genome shotgun (WGS) entry which is preliminary data.</text>
</comment>
<feature type="domain" description="FtsK" evidence="4">
    <location>
        <begin position="105"/>
        <end position="308"/>
    </location>
</feature>
<name>A0A0V8QC04_9FIRM</name>
<proteinExistence type="predicted"/>
<dbReference type="STRING" id="290052.ASU35_14945"/>
<gene>
    <name evidence="5" type="ORF">ASU35_14945</name>
</gene>
<evidence type="ECO:0000256" key="3">
    <source>
        <dbReference type="PROSITE-ProRule" id="PRU00289"/>
    </source>
</evidence>
<dbReference type="Gene3D" id="3.40.50.300">
    <property type="entry name" value="P-loop containing nucleotide triphosphate hydrolases"/>
    <property type="match status" value="1"/>
</dbReference>
<dbReference type="EMBL" id="LNAM01000196">
    <property type="protein sequence ID" value="KSV57907.1"/>
    <property type="molecule type" value="Genomic_DNA"/>
</dbReference>
<evidence type="ECO:0000259" key="4">
    <source>
        <dbReference type="PROSITE" id="PS50901"/>
    </source>
</evidence>
<keyword evidence="1 3" id="KW-0547">Nucleotide-binding</keyword>
<dbReference type="GO" id="GO:0005524">
    <property type="term" value="F:ATP binding"/>
    <property type="evidence" value="ECO:0007669"/>
    <property type="project" value="UniProtKB-UniRule"/>
</dbReference>
<accession>A0A0V8QC04</accession>
<dbReference type="InterPro" id="IPR027417">
    <property type="entry name" value="P-loop_NTPase"/>
</dbReference>
<dbReference type="OrthoDB" id="9807790at2"/>
<protein>
    <recommendedName>
        <fullName evidence="4">FtsK domain-containing protein</fullName>
    </recommendedName>
</protein>
<keyword evidence="6" id="KW-1185">Reference proteome</keyword>
<evidence type="ECO:0000256" key="1">
    <source>
        <dbReference type="ARBA" id="ARBA00022741"/>
    </source>
</evidence>
<dbReference type="PANTHER" id="PTHR22683">
    <property type="entry name" value="SPORULATION PROTEIN RELATED"/>
    <property type="match status" value="1"/>
</dbReference>
<dbReference type="PROSITE" id="PS50901">
    <property type="entry name" value="FTSK"/>
    <property type="match status" value="1"/>
</dbReference>
<keyword evidence="2 3" id="KW-0067">ATP-binding</keyword>
<reference evidence="5 6" key="1">
    <citation type="submission" date="2015-11" db="EMBL/GenBank/DDBJ databases">
        <title>Butyribacter intestini gen. nov., sp. nov., a butyric acid-producing bacterium of the family Lachnospiraceae isolated from the human faeces.</title>
        <authorList>
            <person name="Zou Y."/>
            <person name="Xue W."/>
            <person name="Luo G."/>
            <person name="Lv M."/>
        </authorList>
    </citation>
    <scope>NUCLEOTIDE SEQUENCE [LARGE SCALE GENOMIC DNA]</scope>
    <source>
        <strain evidence="5 6">ACET-33324</strain>
    </source>
</reference>